<organism evidence="3 4">
    <name type="scientific">Stylosanthes scabra</name>
    <dbReference type="NCBI Taxonomy" id="79078"/>
    <lineage>
        <taxon>Eukaryota</taxon>
        <taxon>Viridiplantae</taxon>
        <taxon>Streptophyta</taxon>
        <taxon>Embryophyta</taxon>
        <taxon>Tracheophyta</taxon>
        <taxon>Spermatophyta</taxon>
        <taxon>Magnoliopsida</taxon>
        <taxon>eudicotyledons</taxon>
        <taxon>Gunneridae</taxon>
        <taxon>Pentapetalae</taxon>
        <taxon>rosids</taxon>
        <taxon>fabids</taxon>
        <taxon>Fabales</taxon>
        <taxon>Fabaceae</taxon>
        <taxon>Papilionoideae</taxon>
        <taxon>50 kb inversion clade</taxon>
        <taxon>dalbergioids sensu lato</taxon>
        <taxon>Dalbergieae</taxon>
        <taxon>Pterocarpus clade</taxon>
        <taxon>Stylosanthes</taxon>
    </lineage>
</organism>
<name>A0ABU6VBH7_9FABA</name>
<sequence>MADSKHISLVIHHRGRFETDSNGVFAYVDGETEIVDWVNVDKLSGELIKDILSKIGYPSICELYWLQPGMDLAHRLKLLKYDRDVITMYEAVENNGDEIEVFTKHPISVPVVAQECVPDVGVTNDSPPVTPSKGRRKVRAKRTPTPKKAQGPNRSLFPGEGSNHENGGQEDLSAQPAKTNQPLNPLPPDYSRRDLNLFSQPPQTPTEQQAEPNETNQTQQGSAESAVPLTNQAPFSSSEVHTAGSESTQPQNLHKRSLGSNRTPNSSEVPSNELLTCNVPILANHAAVVIYKY</sequence>
<dbReference type="Proteomes" id="UP001341840">
    <property type="component" value="Unassembled WGS sequence"/>
</dbReference>
<dbReference type="Pfam" id="PF26130">
    <property type="entry name" value="PB1-like"/>
    <property type="match status" value="1"/>
</dbReference>
<evidence type="ECO:0000259" key="2">
    <source>
        <dbReference type="Pfam" id="PF26130"/>
    </source>
</evidence>
<evidence type="ECO:0000256" key="1">
    <source>
        <dbReference type="SAM" id="MobiDB-lite"/>
    </source>
</evidence>
<proteinExistence type="predicted"/>
<evidence type="ECO:0000313" key="4">
    <source>
        <dbReference type="Proteomes" id="UP001341840"/>
    </source>
</evidence>
<feature type="compositionally biased region" description="Low complexity" evidence="1">
    <location>
        <begin position="205"/>
        <end position="215"/>
    </location>
</feature>
<feature type="compositionally biased region" description="Polar residues" evidence="1">
    <location>
        <begin position="216"/>
        <end position="272"/>
    </location>
</feature>
<dbReference type="EMBL" id="JASCZI010151207">
    <property type="protein sequence ID" value="MED6170926.1"/>
    <property type="molecule type" value="Genomic_DNA"/>
</dbReference>
<feature type="region of interest" description="Disordered" evidence="1">
    <location>
        <begin position="119"/>
        <end position="272"/>
    </location>
</feature>
<keyword evidence="4" id="KW-1185">Reference proteome</keyword>
<protein>
    <recommendedName>
        <fullName evidence="2">PB1-like domain-containing protein</fullName>
    </recommendedName>
</protein>
<reference evidence="3 4" key="1">
    <citation type="journal article" date="2023" name="Plants (Basel)">
        <title>Bridging the Gap: Combining Genomics and Transcriptomics Approaches to Understand Stylosanthes scabra, an Orphan Legume from the Brazilian Caatinga.</title>
        <authorList>
            <person name="Ferreira-Neto J.R.C."/>
            <person name="da Silva M.D."/>
            <person name="Binneck E."/>
            <person name="de Melo N.F."/>
            <person name="da Silva R.H."/>
            <person name="de Melo A.L.T.M."/>
            <person name="Pandolfi V."/>
            <person name="Bustamante F.O."/>
            <person name="Brasileiro-Vidal A.C."/>
            <person name="Benko-Iseppon A.M."/>
        </authorList>
    </citation>
    <scope>NUCLEOTIDE SEQUENCE [LARGE SCALE GENOMIC DNA]</scope>
    <source>
        <tissue evidence="3">Leaves</tissue>
    </source>
</reference>
<evidence type="ECO:0000313" key="3">
    <source>
        <dbReference type="EMBL" id="MED6170926.1"/>
    </source>
</evidence>
<feature type="compositionally biased region" description="Basic residues" evidence="1">
    <location>
        <begin position="133"/>
        <end position="145"/>
    </location>
</feature>
<comment type="caution">
    <text evidence="3">The sequence shown here is derived from an EMBL/GenBank/DDBJ whole genome shotgun (WGS) entry which is preliminary data.</text>
</comment>
<gene>
    <name evidence="3" type="ORF">PIB30_035797</name>
</gene>
<accession>A0ABU6VBH7</accession>
<dbReference type="InterPro" id="IPR058594">
    <property type="entry name" value="PB1-like_dom_pln"/>
</dbReference>
<feature type="domain" description="PB1-like" evidence="2">
    <location>
        <begin position="5"/>
        <end position="105"/>
    </location>
</feature>